<dbReference type="InterPro" id="IPR051052">
    <property type="entry name" value="Diverse_substrate_MTase"/>
</dbReference>
<dbReference type="AlphaFoldDB" id="A0A7X6IB81"/>
<dbReference type="CDD" id="cd02440">
    <property type="entry name" value="AdoMet_MTases"/>
    <property type="match status" value="1"/>
</dbReference>
<organism evidence="4 5">
    <name type="scientific">Candidatus Manganitrophus noduliformans</name>
    <dbReference type="NCBI Taxonomy" id="2606439"/>
    <lineage>
        <taxon>Bacteria</taxon>
        <taxon>Pseudomonadati</taxon>
        <taxon>Nitrospirota</taxon>
        <taxon>Nitrospiria</taxon>
        <taxon>Candidatus Troglogloeales</taxon>
        <taxon>Candidatus Manganitrophaceae</taxon>
        <taxon>Candidatus Manganitrophus</taxon>
    </lineage>
</organism>
<accession>A0A7X6IB81</accession>
<keyword evidence="2 4" id="KW-0808">Transferase</keyword>
<sequence length="252" mass="29124">MDVKDWDRIANRYEQEIISPFQEGVINPLFDEILALPNKQEQTAADLGCGTGPLLPFLSDHFKQVTAIDFSPRMIKTAKRRVDAKNISFCRSSLTDLSRFYGQFDVAVAVNSILFPSSRSIDAILTEIHRTLTPEGTLMAIFPSMEVILYQGALIFDREIEKIGDEEKALWATKRILERQKFDFISGIYDDDGQRQKFFYEFEIKHRLKKAGFKNVRIKKVLYPWGGQIGSFELFDGQPRLWDWFITAKPQK</sequence>
<dbReference type="PANTHER" id="PTHR44942">
    <property type="entry name" value="METHYLTRANSF_11 DOMAIN-CONTAINING PROTEIN"/>
    <property type="match status" value="1"/>
</dbReference>
<dbReference type="InterPro" id="IPR041698">
    <property type="entry name" value="Methyltransf_25"/>
</dbReference>
<keyword evidence="5" id="KW-1185">Reference proteome</keyword>
<dbReference type="SUPFAM" id="SSF53335">
    <property type="entry name" value="S-adenosyl-L-methionine-dependent methyltransferases"/>
    <property type="match status" value="1"/>
</dbReference>
<dbReference type="InterPro" id="IPR029063">
    <property type="entry name" value="SAM-dependent_MTases_sf"/>
</dbReference>
<evidence type="ECO:0000313" key="4">
    <source>
        <dbReference type="EMBL" id="NKE71196.1"/>
    </source>
</evidence>
<dbReference type="GO" id="GO:0032259">
    <property type="term" value="P:methylation"/>
    <property type="evidence" value="ECO:0007669"/>
    <property type="project" value="UniProtKB-KW"/>
</dbReference>
<keyword evidence="1 4" id="KW-0489">Methyltransferase</keyword>
<name>A0A7X6IB81_9BACT</name>
<dbReference type="RefSeq" id="WP_168059609.1">
    <property type="nucleotide sequence ID" value="NZ_VTOW01000002.1"/>
</dbReference>
<dbReference type="Pfam" id="PF13649">
    <property type="entry name" value="Methyltransf_25"/>
    <property type="match status" value="1"/>
</dbReference>
<proteinExistence type="predicted"/>
<protein>
    <submittedName>
        <fullName evidence="4">Class I SAM-dependent methyltransferase</fullName>
    </submittedName>
</protein>
<evidence type="ECO:0000256" key="2">
    <source>
        <dbReference type="ARBA" id="ARBA00022679"/>
    </source>
</evidence>
<dbReference type="Gene3D" id="3.40.50.150">
    <property type="entry name" value="Vaccinia Virus protein VP39"/>
    <property type="match status" value="1"/>
</dbReference>
<gene>
    <name evidence="4" type="ORF">MNODULE_10655</name>
</gene>
<dbReference type="Proteomes" id="UP000534783">
    <property type="component" value="Unassembled WGS sequence"/>
</dbReference>
<reference evidence="4 5" key="1">
    <citation type="journal article" date="2020" name="Nature">
        <title>Bacterial chemolithoautotrophy via manganese oxidation.</title>
        <authorList>
            <person name="Yu H."/>
            <person name="Leadbetter J.R."/>
        </authorList>
    </citation>
    <scope>NUCLEOTIDE SEQUENCE [LARGE SCALE GENOMIC DNA]</scope>
    <source>
        <strain evidence="4 5">Mn-1</strain>
    </source>
</reference>
<evidence type="ECO:0000259" key="3">
    <source>
        <dbReference type="Pfam" id="PF13649"/>
    </source>
</evidence>
<dbReference type="PANTHER" id="PTHR44942:SF4">
    <property type="entry name" value="METHYLTRANSFERASE TYPE 11 DOMAIN-CONTAINING PROTEIN"/>
    <property type="match status" value="1"/>
</dbReference>
<evidence type="ECO:0000313" key="5">
    <source>
        <dbReference type="Proteomes" id="UP000534783"/>
    </source>
</evidence>
<dbReference type="GO" id="GO:0008168">
    <property type="term" value="F:methyltransferase activity"/>
    <property type="evidence" value="ECO:0007669"/>
    <property type="project" value="UniProtKB-KW"/>
</dbReference>
<evidence type="ECO:0000256" key="1">
    <source>
        <dbReference type="ARBA" id="ARBA00022603"/>
    </source>
</evidence>
<comment type="caution">
    <text evidence="4">The sequence shown here is derived from an EMBL/GenBank/DDBJ whole genome shotgun (WGS) entry which is preliminary data.</text>
</comment>
<dbReference type="EMBL" id="VTOW01000002">
    <property type="protein sequence ID" value="NKE71196.1"/>
    <property type="molecule type" value="Genomic_DNA"/>
</dbReference>
<feature type="domain" description="Methyltransferase" evidence="3">
    <location>
        <begin position="45"/>
        <end position="136"/>
    </location>
</feature>